<accession>A0A1V1PIQ5</accession>
<name>A0A1V1PIQ5_9BACT</name>
<dbReference type="Gene3D" id="2.60.40.1120">
    <property type="entry name" value="Carboxypeptidase-like, regulatory domain"/>
    <property type="match status" value="1"/>
</dbReference>
<dbReference type="SMART" id="SM00460">
    <property type="entry name" value="TGc"/>
    <property type="match status" value="1"/>
</dbReference>
<dbReference type="PANTHER" id="PTHR46333:SF2">
    <property type="entry name" value="CYTOKINESIS PROTEIN 3"/>
    <property type="match status" value="1"/>
</dbReference>
<dbReference type="SUPFAM" id="SSF54001">
    <property type="entry name" value="Cysteine proteinases"/>
    <property type="match status" value="1"/>
</dbReference>
<dbReference type="EMBL" id="ATBP01000002">
    <property type="protein sequence ID" value="ETR74623.1"/>
    <property type="molecule type" value="Genomic_DNA"/>
</dbReference>
<dbReference type="GO" id="GO:0006508">
    <property type="term" value="P:proteolysis"/>
    <property type="evidence" value="ECO:0007669"/>
    <property type="project" value="UniProtKB-KW"/>
</dbReference>
<dbReference type="InterPro" id="IPR008969">
    <property type="entry name" value="CarboxyPept-like_regulatory"/>
</dbReference>
<dbReference type="GO" id="GO:0005737">
    <property type="term" value="C:cytoplasm"/>
    <property type="evidence" value="ECO:0007669"/>
    <property type="project" value="TreeGrafter"/>
</dbReference>
<protein>
    <submittedName>
        <fullName evidence="2">Transglutaminase-like protease</fullName>
    </submittedName>
</protein>
<evidence type="ECO:0000313" key="3">
    <source>
        <dbReference type="Proteomes" id="UP000189670"/>
    </source>
</evidence>
<sequence length="522" mass="59505">MKKQIVILTILFILTNINTAFSLESYDYYINPIYQHLINQNQIRIERPIRSGLRSVTCNSYEEFKEAVKTRYNQRITQFKIQLKYDFVFSDVKNIVAQVHDEIMGEDDYLRFTFTSRKTTMNGYDSNVEVIFTMKYLTTAEQEQQVNDRVAEILNEIISQDMTYEEIEKAIHDWVVKNVQYDTSGQEHSAYAALFLGKTVCQGYALLMYKMLTEAGIETKIIDGTADDGSHAWNMVNICGNWFHVDATWNDPIPDQPDRVLYTYYNLNDSQIEGDHTWERSLFPLATTEYFEGEICANTFTIVGQIITDLPGYETGVKGAAIDLYGPDMSTTSDSDGNFTLAQVPEIEVDYLLKISAPNFRSYTQALSSVPARLDLGIIKLEIGVMAGTFSQEELDLAIMQAVEQKNYVISQKIAELDALVTENDSLSQTYLSLLADYSQLDTAHSEMTSLYSSLNQTYKALSNDYTQLNAQYSDIIDDYNVLSSENDDLNNWVTIFDIHNDRQIGIHEAINALKCATQMPQ</sequence>
<dbReference type="SUPFAM" id="SSF49464">
    <property type="entry name" value="Carboxypeptidase regulatory domain-like"/>
    <property type="match status" value="1"/>
</dbReference>
<proteinExistence type="predicted"/>
<keyword evidence="2" id="KW-0378">Hydrolase</keyword>
<dbReference type="GO" id="GO:0008233">
    <property type="term" value="F:peptidase activity"/>
    <property type="evidence" value="ECO:0007669"/>
    <property type="project" value="UniProtKB-KW"/>
</dbReference>
<evidence type="ECO:0000259" key="1">
    <source>
        <dbReference type="SMART" id="SM00460"/>
    </source>
</evidence>
<dbReference type="InterPro" id="IPR052557">
    <property type="entry name" value="CAP/Cytokinesis_protein"/>
</dbReference>
<reference evidence="3" key="1">
    <citation type="submission" date="2012-11" db="EMBL/GenBank/DDBJ databases">
        <authorList>
            <person name="Lucero-Rivera Y.E."/>
            <person name="Tovar-Ramirez D."/>
        </authorList>
    </citation>
    <scope>NUCLEOTIDE SEQUENCE [LARGE SCALE GENOMIC DNA]</scope>
    <source>
        <strain evidence="3">Araruama</strain>
    </source>
</reference>
<evidence type="ECO:0000313" key="2">
    <source>
        <dbReference type="EMBL" id="ETR74623.1"/>
    </source>
</evidence>
<keyword evidence="2" id="KW-0645">Protease</keyword>
<dbReference type="InterPro" id="IPR038765">
    <property type="entry name" value="Papain-like_cys_pep_sf"/>
</dbReference>
<dbReference type="Pfam" id="PF01841">
    <property type="entry name" value="Transglut_core"/>
    <property type="match status" value="1"/>
</dbReference>
<gene>
    <name evidence="2" type="ORF">OMM_06208</name>
</gene>
<dbReference type="InterPro" id="IPR002931">
    <property type="entry name" value="Transglutaminase-like"/>
</dbReference>
<dbReference type="Proteomes" id="UP000189670">
    <property type="component" value="Unassembled WGS sequence"/>
</dbReference>
<dbReference type="Gene3D" id="3.10.620.30">
    <property type="match status" value="1"/>
</dbReference>
<organism evidence="2 3">
    <name type="scientific">Candidatus Magnetoglobus multicellularis str. Araruama</name>
    <dbReference type="NCBI Taxonomy" id="890399"/>
    <lineage>
        <taxon>Bacteria</taxon>
        <taxon>Pseudomonadati</taxon>
        <taxon>Thermodesulfobacteriota</taxon>
        <taxon>Desulfobacteria</taxon>
        <taxon>Desulfobacterales</taxon>
        <taxon>Desulfobacteraceae</taxon>
        <taxon>Candidatus Magnetoglobus</taxon>
    </lineage>
</organism>
<dbReference type="AlphaFoldDB" id="A0A1V1PIQ5"/>
<dbReference type="PANTHER" id="PTHR46333">
    <property type="entry name" value="CYTOKINESIS PROTEIN 3"/>
    <property type="match status" value="1"/>
</dbReference>
<comment type="caution">
    <text evidence="2">The sequence shown here is derived from an EMBL/GenBank/DDBJ whole genome shotgun (WGS) entry which is preliminary data.</text>
</comment>
<feature type="domain" description="Transglutaminase-like" evidence="1">
    <location>
        <begin position="193"/>
        <end position="249"/>
    </location>
</feature>